<dbReference type="InterPro" id="IPR012296">
    <property type="entry name" value="Nuclease_put_TT1808"/>
</dbReference>
<dbReference type="Proteomes" id="UP000186309">
    <property type="component" value="Chromosome"/>
</dbReference>
<dbReference type="InterPro" id="IPR011335">
    <property type="entry name" value="Restrct_endonuc-II-like"/>
</dbReference>
<organism evidence="2 3">
    <name type="scientific">Paludisphaera borealis</name>
    <dbReference type="NCBI Taxonomy" id="1387353"/>
    <lineage>
        <taxon>Bacteria</taxon>
        <taxon>Pseudomonadati</taxon>
        <taxon>Planctomycetota</taxon>
        <taxon>Planctomycetia</taxon>
        <taxon>Isosphaerales</taxon>
        <taxon>Isosphaeraceae</taxon>
        <taxon>Paludisphaera</taxon>
    </lineage>
</organism>
<evidence type="ECO:0000259" key="1">
    <source>
        <dbReference type="Pfam" id="PF05685"/>
    </source>
</evidence>
<dbReference type="KEGG" id="pbor:BSF38_05698"/>
<name>A0A1U7CYX6_9BACT</name>
<dbReference type="Pfam" id="PF05685">
    <property type="entry name" value="Uma2"/>
    <property type="match status" value="1"/>
</dbReference>
<dbReference type="EMBL" id="CP019082">
    <property type="protein sequence ID" value="APW64106.1"/>
    <property type="molecule type" value="Genomic_DNA"/>
</dbReference>
<dbReference type="OrthoDB" id="9799703at2"/>
<dbReference type="InterPro" id="IPR008538">
    <property type="entry name" value="Uma2"/>
</dbReference>
<evidence type="ECO:0000313" key="2">
    <source>
        <dbReference type="EMBL" id="APW64106.1"/>
    </source>
</evidence>
<dbReference type="SUPFAM" id="SSF52980">
    <property type="entry name" value="Restriction endonuclease-like"/>
    <property type="match status" value="1"/>
</dbReference>
<evidence type="ECO:0000313" key="3">
    <source>
        <dbReference type="Proteomes" id="UP000186309"/>
    </source>
</evidence>
<feature type="domain" description="Putative restriction endonuclease" evidence="1">
    <location>
        <begin position="33"/>
        <end position="203"/>
    </location>
</feature>
<dbReference type="STRING" id="1387353.BSF38_05698"/>
<accession>A0A1U7CYX6</accession>
<gene>
    <name evidence="2" type="ORF">BSF38_05698</name>
</gene>
<dbReference type="AlphaFoldDB" id="A0A1U7CYX6"/>
<dbReference type="RefSeq" id="WP_083713664.1">
    <property type="nucleotide sequence ID" value="NZ_CP019082.1"/>
</dbReference>
<reference evidence="3" key="1">
    <citation type="submission" date="2016-12" db="EMBL/GenBank/DDBJ databases">
        <title>Comparative genomics of four Isosphaeraceae planctomycetes: a common pool of plasmids and glycoside hydrolase genes.</title>
        <authorList>
            <person name="Ivanova A."/>
        </authorList>
    </citation>
    <scope>NUCLEOTIDE SEQUENCE [LARGE SCALE GENOMIC DNA]</scope>
    <source>
        <strain evidence="3">PX4</strain>
    </source>
</reference>
<dbReference type="CDD" id="cd06260">
    <property type="entry name" value="DUF820-like"/>
    <property type="match status" value="1"/>
</dbReference>
<dbReference type="PANTHER" id="PTHR34107:SF7">
    <property type="entry name" value="SLR2092 PROTEIN"/>
    <property type="match status" value="1"/>
</dbReference>
<dbReference type="Gene3D" id="3.90.1570.10">
    <property type="entry name" value="tt1808, chain A"/>
    <property type="match status" value="1"/>
</dbReference>
<keyword evidence="3" id="KW-1185">Reference proteome</keyword>
<dbReference type="PANTHER" id="PTHR34107">
    <property type="entry name" value="SLL0198 PROTEIN-RELATED"/>
    <property type="match status" value="1"/>
</dbReference>
<proteinExistence type="predicted"/>
<protein>
    <recommendedName>
        <fullName evidence="1">Putative restriction endonuclease domain-containing protein</fullName>
    </recommendedName>
</protein>
<sequence length="209" mass="22672">MASVQVEAPTASVADERIELAIPRSVRLQIADDDFAALCRANPDLRLERTAQGDVIVMAPAGSESGGRNAKLTSRLVVWAEADGEGIAFDSSAGFVLPKGGTRSPDASWIRNERWNALTPKEKRGFAPICPDFAVELCSPSDDDATTSEKMREYIDNGLRLGWLLDPDKGRVEIHRPGRPVEVLDRPATLSGEDVLPGFTLDLKGILFD</sequence>